<evidence type="ECO:0000256" key="1">
    <source>
        <dbReference type="SAM" id="MobiDB-lite"/>
    </source>
</evidence>
<dbReference type="Proteomes" id="UP000807469">
    <property type="component" value="Unassembled WGS sequence"/>
</dbReference>
<dbReference type="EMBL" id="MU156071">
    <property type="protein sequence ID" value="KAF9470321.1"/>
    <property type="molecule type" value="Genomic_DNA"/>
</dbReference>
<accession>A0A9P5YKA0</accession>
<reference evidence="2" key="1">
    <citation type="submission" date="2020-11" db="EMBL/GenBank/DDBJ databases">
        <authorList>
            <consortium name="DOE Joint Genome Institute"/>
            <person name="Ahrendt S."/>
            <person name="Riley R."/>
            <person name="Andreopoulos W."/>
            <person name="Labutti K."/>
            <person name="Pangilinan J."/>
            <person name="Ruiz-Duenas F.J."/>
            <person name="Barrasa J.M."/>
            <person name="Sanchez-Garcia M."/>
            <person name="Camarero S."/>
            <person name="Miyauchi S."/>
            <person name="Serrano A."/>
            <person name="Linde D."/>
            <person name="Babiker R."/>
            <person name="Drula E."/>
            <person name="Ayuso-Fernandez I."/>
            <person name="Pacheco R."/>
            <person name="Padilla G."/>
            <person name="Ferreira P."/>
            <person name="Barriuso J."/>
            <person name="Kellner H."/>
            <person name="Castanera R."/>
            <person name="Alfaro M."/>
            <person name="Ramirez L."/>
            <person name="Pisabarro A.G."/>
            <person name="Kuo A."/>
            <person name="Tritt A."/>
            <person name="Lipzen A."/>
            <person name="He G."/>
            <person name="Yan M."/>
            <person name="Ng V."/>
            <person name="Cullen D."/>
            <person name="Martin F."/>
            <person name="Rosso M.-N."/>
            <person name="Henrissat B."/>
            <person name="Hibbett D."/>
            <person name="Martinez A.T."/>
            <person name="Grigoriev I.V."/>
        </authorList>
    </citation>
    <scope>NUCLEOTIDE SEQUENCE</scope>
    <source>
        <strain evidence="2">CIRM-BRFM 674</strain>
    </source>
</reference>
<feature type="compositionally biased region" description="Basic and acidic residues" evidence="1">
    <location>
        <begin position="54"/>
        <end position="65"/>
    </location>
</feature>
<keyword evidence="3" id="KW-1185">Reference proteome</keyword>
<evidence type="ECO:0000313" key="2">
    <source>
        <dbReference type="EMBL" id="KAF9470321.1"/>
    </source>
</evidence>
<feature type="region of interest" description="Disordered" evidence="1">
    <location>
        <begin position="1"/>
        <end position="40"/>
    </location>
</feature>
<comment type="caution">
    <text evidence="2">The sequence shown here is derived from an EMBL/GenBank/DDBJ whole genome shotgun (WGS) entry which is preliminary data.</text>
</comment>
<proteinExistence type="predicted"/>
<protein>
    <submittedName>
        <fullName evidence="2">Uncharacterized protein</fullName>
    </submittedName>
</protein>
<gene>
    <name evidence="2" type="ORF">BDN70DRAFT_926491</name>
</gene>
<sequence>MCQRTSSPPAQDGRDCEKRRRVDGQGVEGWSRVSEEADGGWVEQRRMVRAVEERQQRCEHEREDGGCTGVGGHGRARARGNGDAKADDKQGRMTGKDGGWRTDEDQQRGDRQRAREMVRAAGERQWGCEGTTLALPSPRAPWSRRKGGVTDECE</sequence>
<feature type="compositionally biased region" description="Basic and acidic residues" evidence="1">
    <location>
        <begin position="12"/>
        <end position="23"/>
    </location>
</feature>
<dbReference type="AlphaFoldDB" id="A0A9P5YKA0"/>
<name>A0A9P5YKA0_9AGAR</name>
<evidence type="ECO:0000313" key="3">
    <source>
        <dbReference type="Proteomes" id="UP000807469"/>
    </source>
</evidence>
<feature type="compositionally biased region" description="Basic and acidic residues" evidence="1">
    <location>
        <begin position="80"/>
        <end position="122"/>
    </location>
</feature>
<feature type="region of interest" description="Disordered" evidence="1">
    <location>
        <begin position="54"/>
        <end position="154"/>
    </location>
</feature>
<organism evidence="2 3">
    <name type="scientific">Pholiota conissans</name>
    <dbReference type="NCBI Taxonomy" id="109636"/>
    <lineage>
        <taxon>Eukaryota</taxon>
        <taxon>Fungi</taxon>
        <taxon>Dikarya</taxon>
        <taxon>Basidiomycota</taxon>
        <taxon>Agaricomycotina</taxon>
        <taxon>Agaricomycetes</taxon>
        <taxon>Agaricomycetidae</taxon>
        <taxon>Agaricales</taxon>
        <taxon>Agaricineae</taxon>
        <taxon>Strophariaceae</taxon>
        <taxon>Pholiota</taxon>
    </lineage>
</organism>